<organism evidence="2 3">
    <name type="scientific">Kibdelosporangium lantanae</name>
    <dbReference type="NCBI Taxonomy" id="1497396"/>
    <lineage>
        <taxon>Bacteria</taxon>
        <taxon>Bacillati</taxon>
        <taxon>Actinomycetota</taxon>
        <taxon>Actinomycetes</taxon>
        <taxon>Pseudonocardiales</taxon>
        <taxon>Pseudonocardiaceae</taxon>
        <taxon>Kibdelosporangium</taxon>
    </lineage>
</organism>
<gene>
    <name evidence="2" type="ORF">ACFQ1S_28920</name>
</gene>
<feature type="compositionally biased region" description="Basic and acidic residues" evidence="1">
    <location>
        <begin position="7"/>
        <end position="17"/>
    </location>
</feature>
<evidence type="ECO:0000256" key="1">
    <source>
        <dbReference type="SAM" id="MobiDB-lite"/>
    </source>
</evidence>
<evidence type="ECO:0000313" key="2">
    <source>
        <dbReference type="EMBL" id="MFD1049274.1"/>
    </source>
</evidence>
<keyword evidence="3" id="KW-1185">Reference proteome</keyword>
<evidence type="ECO:0000313" key="3">
    <source>
        <dbReference type="Proteomes" id="UP001597045"/>
    </source>
</evidence>
<dbReference type="EMBL" id="JBHTIS010002081">
    <property type="protein sequence ID" value="MFD1049274.1"/>
    <property type="molecule type" value="Genomic_DNA"/>
</dbReference>
<reference evidence="3" key="1">
    <citation type="journal article" date="2019" name="Int. J. Syst. Evol. Microbiol.">
        <title>The Global Catalogue of Microorganisms (GCM) 10K type strain sequencing project: providing services to taxonomists for standard genome sequencing and annotation.</title>
        <authorList>
            <consortium name="The Broad Institute Genomics Platform"/>
            <consortium name="The Broad Institute Genome Sequencing Center for Infectious Disease"/>
            <person name="Wu L."/>
            <person name="Ma J."/>
        </authorList>
    </citation>
    <scope>NUCLEOTIDE SEQUENCE [LARGE SCALE GENOMIC DNA]</scope>
    <source>
        <strain evidence="3">JCM 31486</strain>
    </source>
</reference>
<dbReference type="Proteomes" id="UP001597045">
    <property type="component" value="Unassembled WGS sequence"/>
</dbReference>
<feature type="compositionally biased region" description="Polar residues" evidence="1">
    <location>
        <begin position="23"/>
        <end position="41"/>
    </location>
</feature>
<proteinExistence type="predicted"/>
<name>A0ABW3MI63_9PSEU</name>
<comment type="caution">
    <text evidence="2">The sequence shown here is derived from an EMBL/GenBank/DDBJ whole genome shotgun (WGS) entry which is preliminary data.</text>
</comment>
<accession>A0ABW3MI63</accession>
<protein>
    <submittedName>
        <fullName evidence="2">Uncharacterized protein</fullName>
    </submittedName>
</protein>
<feature type="non-terminal residue" evidence="2">
    <location>
        <position position="68"/>
    </location>
</feature>
<sequence length="68" mass="7127">MTPSETQDGRGTDKTQEVEAPNSAATVSTANRSDSAEQQDANGHGEATEKTIKTVAVDEEASAPPPWQ</sequence>
<feature type="region of interest" description="Disordered" evidence="1">
    <location>
        <begin position="1"/>
        <end position="68"/>
    </location>
</feature>